<dbReference type="AlphaFoldDB" id="A0A2H1WQD8"/>
<dbReference type="FunFam" id="3.40.50.300:FF:000008">
    <property type="entry name" value="ATP-dependent RNA helicase RhlB"/>
    <property type="match status" value="1"/>
</dbReference>
<feature type="region of interest" description="Disordered" evidence="8">
    <location>
        <begin position="487"/>
        <end position="513"/>
    </location>
</feature>
<gene>
    <name evidence="11" type="ORF">SFRICE_013641</name>
</gene>
<dbReference type="InterPro" id="IPR001650">
    <property type="entry name" value="Helicase_C-like"/>
</dbReference>
<organism evidence="11">
    <name type="scientific">Spodoptera frugiperda</name>
    <name type="common">Fall armyworm</name>
    <dbReference type="NCBI Taxonomy" id="7108"/>
    <lineage>
        <taxon>Eukaryota</taxon>
        <taxon>Metazoa</taxon>
        <taxon>Ecdysozoa</taxon>
        <taxon>Arthropoda</taxon>
        <taxon>Hexapoda</taxon>
        <taxon>Insecta</taxon>
        <taxon>Pterygota</taxon>
        <taxon>Neoptera</taxon>
        <taxon>Endopterygota</taxon>
        <taxon>Lepidoptera</taxon>
        <taxon>Glossata</taxon>
        <taxon>Ditrysia</taxon>
        <taxon>Noctuoidea</taxon>
        <taxon>Noctuidae</taxon>
        <taxon>Amphipyrinae</taxon>
        <taxon>Spodoptera</taxon>
    </lineage>
</organism>
<feature type="compositionally biased region" description="Low complexity" evidence="8">
    <location>
        <begin position="496"/>
        <end position="512"/>
    </location>
</feature>
<dbReference type="FunFam" id="3.40.50.300:FF:000079">
    <property type="entry name" value="probable ATP-dependent RNA helicase DDX17"/>
    <property type="match status" value="1"/>
</dbReference>
<dbReference type="SMART" id="SM00490">
    <property type="entry name" value="HELICc"/>
    <property type="match status" value="1"/>
</dbReference>
<dbReference type="Pfam" id="PF00271">
    <property type="entry name" value="Helicase_C"/>
    <property type="match status" value="1"/>
</dbReference>
<dbReference type="EC" id="3.6.4.13" evidence="1"/>
<dbReference type="CDD" id="cd18787">
    <property type="entry name" value="SF2_C_DEAD"/>
    <property type="match status" value="1"/>
</dbReference>
<evidence type="ECO:0000256" key="2">
    <source>
        <dbReference type="ARBA" id="ARBA00022741"/>
    </source>
</evidence>
<evidence type="ECO:0000259" key="10">
    <source>
        <dbReference type="PROSITE" id="PS51194"/>
    </source>
</evidence>
<evidence type="ECO:0000256" key="5">
    <source>
        <dbReference type="ARBA" id="ARBA00022840"/>
    </source>
</evidence>
<dbReference type="GO" id="GO:0005524">
    <property type="term" value="F:ATP binding"/>
    <property type="evidence" value="ECO:0007669"/>
    <property type="project" value="UniProtKB-KW"/>
</dbReference>
<feature type="domain" description="Helicase ATP-binding" evidence="9">
    <location>
        <begin position="128"/>
        <end position="302"/>
    </location>
</feature>
<keyword evidence="5 7" id="KW-0067">ATP-binding</keyword>
<evidence type="ECO:0000259" key="9">
    <source>
        <dbReference type="PROSITE" id="PS51192"/>
    </source>
</evidence>
<dbReference type="Pfam" id="PF00270">
    <property type="entry name" value="DEAD"/>
    <property type="match status" value="1"/>
</dbReference>
<dbReference type="PANTHER" id="PTHR47958">
    <property type="entry name" value="ATP-DEPENDENT RNA HELICASE DBP3"/>
    <property type="match status" value="1"/>
</dbReference>
<accession>A0A2H1WQD8</accession>
<dbReference type="EMBL" id="ODYU01010215">
    <property type="protein sequence ID" value="SOQ55182.1"/>
    <property type="molecule type" value="Genomic_DNA"/>
</dbReference>
<dbReference type="Gene3D" id="3.40.50.300">
    <property type="entry name" value="P-loop containing nucleotide triphosphate hydrolases"/>
    <property type="match status" value="2"/>
</dbReference>
<comment type="catalytic activity">
    <reaction evidence="6">
        <text>ATP + H2O = ADP + phosphate + H(+)</text>
        <dbReference type="Rhea" id="RHEA:13065"/>
        <dbReference type="ChEBI" id="CHEBI:15377"/>
        <dbReference type="ChEBI" id="CHEBI:15378"/>
        <dbReference type="ChEBI" id="CHEBI:30616"/>
        <dbReference type="ChEBI" id="CHEBI:43474"/>
        <dbReference type="ChEBI" id="CHEBI:456216"/>
        <dbReference type="EC" id="3.6.4.13"/>
    </reaction>
</comment>
<name>A0A2H1WQD8_SPOFR</name>
<sequence>MAMNILPRLLTRRSLRKILSEGTKLTGGEVASVTLLNNICIPYSTVNHEHLLRQFRNKTQYSQKYYSIKAAHQSVVDDYRNEHNITCIGEDIPNPYIEIEKSEFPEYIKAFLKNQGFEKPTIIQSQGWPIALSGQNFVGIAQTGTGKTLAYLLPAVVHIKEKKAKKGLGPIVLVLAPTRELARQIENVAKSFEKSMNIRTLCVYGGASRAIQASKLQEGVDILIATPGRLNDFITSKTVSLNRSTYVVLDEADRMLDMGFEPQIRQALEGVPLERQILMFSATWPKEVRHLAKDYLGEFVQVNVGSTELSANHNIKQHVHICDTDKKLSLLQSIMHEISGEGFGKLLIFANTKRFVDTLTLALRRNGWPADGIHGDKTQAQRDKIIYRFKNGRAKILVATDVAARGLDVDGVTHVINYDFPNTSEDYIHRIGRTGRHENKGVSHTILTDEDARQASSLIEVLKEANQEIPQDLDDLARSHDISKMKEKQMKMRPKQNNYQYGQNNHQYGQNNRSNFQYSQRNKFNRFNKFKSVKSSRYGDDYV</sequence>
<dbReference type="InterPro" id="IPR027417">
    <property type="entry name" value="P-loop_NTPase"/>
</dbReference>
<evidence type="ECO:0000256" key="1">
    <source>
        <dbReference type="ARBA" id="ARBA00012552"/>
    </source>
</evidence>
<comment type="similarity">
    <text evidence="7">Belongs to the DEAD box helicase family.</text>
</comment>
<reference evidence="11" key="1">
    <citation type="submission" date="2016-07" db="EMBL/GenBank/DDBJ databases">
        <authorList>
            <person name="Bretaudeau A."/>
        </authorList>
    </citation>
    <scope>NUCLEOTIDE SEQUENCE</scope>
    <source>
        <strain evidence="11">Rice</strain>
        <tissue evidence="11">Whole body</tissue>
    </source>
</reference>
<dbReference type="InterPro" id="IPR000629">
    <property type="entry name" value="RNA-helicase_DEAD-box_CS"/>
</dbReference>
<dbReference type="SMART" id="SM00487">
    <property type="entry name" value="DEXDc"/>
    <property type="match status" value="1"/>
</dbReference>
<feature type="domain" description="Helicase C-terminal" evidence="10">
    <location>
        <begin position="330"/>
        <end position="477"/>
    </location>
</feature>
<dbReference type="PROSITE" id="PS00039">
    <property type="entry name" value="DEAD_ATP_HELICASE"/>
    <property type="match status" value="1"/>
</dbReference>
<keyword evidence="3 7" id="KW-0378">Hydrolase</keyword>
<evidence type="ECO:0000256" key="4">
    <source>
        <dbReference type="ARBA" id="ARBA00022806"/>
    </source>
</evidence>
<keyword evidence="4 7" id="KW-0347">Helicase</keyword>
<evidence type="ECO:0000313" key="11">
    <source>
        <dbReference type="EMBL" id="SOQ55182.1"/>
    </source>
</evidence>
<dbReference type="GO" id="GO:0003676">
    <property type="term" value="F:nucleic acid binding"/>
    <property type="evidence" value="ECO:0007669"/>
    <property type="project" value="InterPro"/>
</dbReference>
<dbReference type="SUPFAM" id="SSF52540">
    <property type="entry name" value="P-loop containing nucleoside triphosphate hydrolases"/>
    <property type="match status" value="1"/>
</dbReference>
<dbReference type="GO" id="GO:0016787">
    <property type="term" value="F:hydrolase activity"/>
    <property type="evidence" value="ECO:0007669"/>
    <property type="project" value="UniProtKB-KW"/>
</dbReference>
<evidence type="ECO:0000256" key="7">
    <source>
        <dbReference type="RuleBase" id="RU000492"/>
    </source>
</evidence>
<protein>
    <recommendedName>
        <fullName evidence="1">RNA helicase</fullName>
        <ecNumber evidence="1">3.6.4.13</ecNumber>
    </recommendedName>
</protein>
<dbReference type="PROSITE" id="PS51194">
    <property type="entry name" value="HELICASE_CTER"/>
    <property type="match status" value="1"/>
</dbReference>
<evidence type="ECO:0000256" key="8">
    <source>
        <dbReference type="SAM" id="MobiDB-lite"/>
    </source>
</evidence>
<dbReference type="GO" id="GO:0031047">
    <property type="term" value="P:regulatory ncRNA-mediated gene silencing"/>
    <property type="evidence" value="ECO:0007669"/>
    <property type="project" value="UniProtKB-ARBA"/>
</dbReference>
<proteinExistence type="inferred from homology"/>
<dbReference type="InterPro" id="IPR011545">
    <property type="entry name" value="DEAD/DEAH_box_helicase_dom"/>
</dbReference>
<dbReference type="PROSITE" id="PS51192">
    <property type="entry name" value="HELICASE_ATP_BIND_1"/>
    <property type="match status" value="1"/>
</dbReference>
<evidence type="ECO:0000256" key="3">
    <source>
        <dbReference type="ARBA" id="ARBA00022801"/>
    </source>
</evidence>
<evidence type="ECO:0000256" key="6">
    <source>
        <dbReference type="ARBA" id="ARBA00047984"/>
    </source>
</evidence>
<keyword evidence="2 7" id="KW-0547">Nucleotide-binding</keyword>
<dbReference type="GO" id="GO:0003724">
    <property type="term" value="F:RNA helicase activity"/>
    <property type="evidence" value="ECO:0007669"/>
    <property type="project" value="UniProtKB-EC"/>
</dbReference>
<dbReference type="InterPro" id="IPR014001">
    <property type="entry name" value="Helicase_ATP-bd"/>
</dbReference>